<keyword evidence="4" id="KW-0010">Activator</keyword>
<evidence type="ECO:0000256" key="1">
    <source>
        <dbReference type="ARBA" id="ARBA00022679"/>
    </source>
</evidence>
<evidence type="ECO:0000259" key="6">
    <source>
        <dbReference type="PROSITE" id="PS51099"/>
    </source>
</evidence>
<keyword evidence="5" id="KW-0804">Transcription</keyword>
<keyword evidence="9" id="KW-1185">Reference proteome</keyword>
<proteinExistence type="predicted"/>
<dbReference type="InterPro" id="IPR050661">
    <property type="entry name" value="BglG_antiterminators"/>
</dbReference>
<gene>
    <name evidence="8" type="ORF">DOK78_003134</name>
</gene>
<dbReference type="PROSITE" id="PS51372">
    <property type="entry name" value="PRD_2"/>
    <property type="match status" value="2"/>
</dbReference>
<dbReference type="Pfam" id="PF00874">
    <property type="entry name" value="PRD"/>
    <property type="match status" value="2"/>
</dbReference>
<evidence type="ECO:0000313" key="9">
    <source>
        <dbReference type="Proteomes" id="UP000664701"/>
    </source>
</evidence>
<dbReference type="InterPro" id="IPR011608">
    <property type="entry name" value="PRD"/>
</dbReference>
<sequence>MQLSKRENHLLELLIKNDMTLTAQELASFAHVSTKTIYRTIKRINDEFPSGDIIISEVGRGFRLDYEKYLRESREGNVERMDEARNRRNNILLTLLFKSPNSVSISELFEPYFVTETVIIQDLKKMQSFLRTYQLEIRKKKQRLSILGGEKNIRKTVNYLIGQENLINDTFLADAKNVNAYDIDYITSLLEFIEKKLNTTISYPYNINIFSHLYILLKRSREGAISKKIDNTLDDSEKKLIVKYQSLYDVSVEVVQRMSGYLGTALAEIESFFLFQYLLSSRLESYYTNVIAKEEEAIELTAFFMEEMRQLIGTEIDIDEYQEDLISHIAPLLYRLKNEIVIKNELLKDIRLEYQSMFQFVSQVSRKAEQTFQLSTISDDEIGFLVLYFVRYKEIQKRKKRILIMCSSGVGTSELLKVKVRKAFPDLEIVDVLSSKKFSKNLEQYEDIDLILTTIHFTSPTTIPTILVNSVFTKQDEERTKKILGGMGNGSTFNRKFQHS</sequence>
<keyword evidence="3" id="KW-0805">Transcription regulation</keyword>
<evidence type="ECO:0000259" key="7">
    <source>
        <dbReference type="PROSITE" id="PS51372"/>
    </source>
</evidence>
<reference evidence="8 9" key="1">
    <citation type="submission" date="2021-03" db="EMBL/GenBank/DDBJ databases">
        <authorList>
            <person name="Gilmore M.S."/>
            <person name="Schwartzman J."/>
            <person name="Van Tyne D."/>
            <person name="Martin M."/>
            <person name="Earl A.M."/>
            <person name="Manson A.L."/>
            <person name="Straub T."/>
            <person name="Salamzade R."/>
            <person name="Saavedra J."/>
            <person name="Lebreton F."/>
            <person name="Prichula J."/>
            <person name="Schaufler K."/>
            <person name="Gaca A."/>
            <person name="Sgardioli B."/>
            <person name="Wagenaar J."/>
            <person name="Strong T."/>
        </authorList>
    </citation>
    <scope>NUCLEOTIDE SEQUENCE [LARGE SCALE GENOMIC DNA]</scope>
    <source>
        <strain evidence="8 9">DIV2402</strain>
    </source>
</reference>
<evidence type="ECO:0000256" key="2">
    <source>
        <dbReference type="ARBA" id="ARBA00022737"/>
    </source>
</evidence>
<dbReference type="CDD" id="cd05568">
    <property type="entry name" value="PTS_IIB_bgl_like"/>
    <property type="match status" value="1"/>
</dbReference>
<dbReference type="InterPro" id="IPR013011">
    <property type="entry name" value="PTS_EIIB_2"/>
</dbReference>
<feature type="domain" description="PTS EIIB type-2" evidence="6">
    <location>
        <begin position="400"/>
        <end position="492"/>
    </location>
</feature>
<dbReference type="InterPro" id="IPR007737">
    <property type="entry name" value="Mga_HTH"/>
</dbReference>
<dbReference type="Gene3D" id="1.10.10.10">
    <property type="entry name" value="Winged helix-like DNA-binding domain superfamily/Winged helix DNA-binding domain"/>
    <property type="match status" value="1"/>
</dbReference>
<evidence type="ECO:0000313" key="8">
    <source>
        <dbReference type="EMBL" id="WYJ78477.1"/>
    </source>
</evidence>
<organism evidence="8 9">
    <name type="scientific">Candidatus Enterococcus lowellii</name>
    <dbReference type="NCBI Taxonomy" id="2230877"/>
    <lineage>
        <taxon>Bacteria</taxon>
        <taxon>Bacillati</taxon>
        <taxon>Bacillota</taxon>
        <taxon>Bacilli</taxon>
        <taxon>Lactobacillales</taxon>
        <taxon>Enterococcaceae</taxon>
        <taxon>Enterococcus</taxon>
    </lineage>
</organism>
<dbReference type="Pfam" id="PF08279">
    <property type="entry name" value="HTH_11"/>
    <property type="match status" value="1"/>
</dbReference>
<dbReference type="Pfam" id="PF05043">
    <property type="entry name" value="Mga"/>
    <property type="match status" value="1"/>
</dbReference>
<evidence type="ECO:0000256" key="3">
    <source>
        <dbReference type="ARBA" id="ARBA00023015"/>
    </source>
</evidence>
<evidence type="ECO:0000256" key="5">
    <source>
        <dbReference type="ARBA" id="ARBA00023163"/>
    </source>
</evidence>
<reference evidence="8 9" key="2">
    <citation type="submission" date="2024-03" db="EMBL/GenBank/DDBJ databases">
        <title>The Genome Sequence of Enterococcus sp. DIV2402.</title>
        <authorList>
            <consortium name="The Broad Institute Genomics Platform"/>
            <consortium name="The Broad Institute Microbial Omics Core"/>
            <consortium name="The Broad Institute Genomic Center for Infectious Diseases"/>
            <person name="Earl A."/>
            <person name="Manson A."/>
            <person name="Gilmore M."/>
            <person name="Schwartman J."/>
            <person name="Shea T."/>
            <person name="Abouelleil A."/>
            <person name="Cao P."/>
            <person name="Chapman S."/>
            <person name="Cusick C."/>
            <person name="Young S."/>
            <person name="Neafsey D."/>
            <person name="Nusbaum C."/>
            <person name="Birren B."/>
        </authorList>
    </citation>
    <scope>NUCLEOTIDE SEQUENCE [LARGE SCALE GENOMIC DNA]</scope>
    <source>
        <strain evidence="8 9">DIV2402</strain>
    </source>
</reference>
<dbReference type="PROSITE" id="PS51099">
    <property type="entry name" value="PTS_EIIB_TYPE_2"/>
    <property type="match status" value="1"/>
</dbReference>
<dbReference type="Pfam" id="PF02302">
    <property type="entry name" value="PTS_IIB"/>
    <property type="match status" value="1"/>
</dbReference>
<dbReference type="InterPro" id="IPR003501">
    <property type="entry name" value="PTS_EIIB_2/3"/>
</dbReference>
<dbReference type="PANTHER" id="PTHR30185">
    <property type="entry name" value="CRYPTIC BETA-GLUCOSIDE BGL OPERON ANTITERMINATOR"/>
    <property type="match status" value="1"/>
</dbReference>
<dbReference type="EMBL" id="CP147251">
    <property type="protein sequence ID" value="WYJ78477.1"/>
    <property type="molecule type" value="Genomic_DNA"/>
</dbReference>
<dbReference type="SUPFAM" id="SSF52794">
    <property type="entry name" value="PTS system IIB component-like"/>
    <property type="match status" value="1"/>
</dbReference>
<dbReference type="PANTHER" id="PTHR30185:SF18">
    <property type="entry name" value="TRANSCRIPTIONAL REGULATOR MTLR"/>
    <property type="match status" value="1"/>
</dbReference>
<feature type="domain" description="PRD" evidence="7">
    <location>
        <begin position="177"/>
        <end position="288"/>
    </location>
</feature>
<accession>A0ABZ2SSG0</accession>
<dbReference type="InterPro" id="IPR036095">
    <property type="entry name" value="PTS_EIIB-like_sf"/>
</dbReference>
<dbReference type="Gene3D" id="3.40.50.2300">
    <property type="match status" value="1"/>
</dbReference>
<dbReference type="InterPro" id="IPR013196">
    <property type="entry name" value="HTH_11"/>
</dbReference>
<dbReference type="RefSeq" id="WP_207871591.1">
    <property type="nucleotide sequence ID" value="NZ_CP147251.1"/>
</dbReference>
<keyword evidence="1" id="KW-0808">Transferase</keyword>
<keyword evidence="2" id="KW-0677">Repeat</keyword>
<dbReference type="InterPro" id="IPR036388">
    <property type="entry name" value="WH-like_DNA-bd_sf"/>
</dbReference>
<evidence type="ECO:0000256" key="4">
    <source>
        <dbReference type="ARBA" id="ARBA00023159"/>
    </source>
</evidence>
<dbReference type="Proteomes" id="UP000664701">
    <property type="component" value="Chromosome"/>
</dbReference>
<name>A0ABZ2SSG0_9ENTE</name>
<feature type="domain" description="PRD" evidence="7">
    <location>
        <begin position="292"/>
        <end position="399"/>
    </location>
</feature>
<protein>
    <submittedName>
        <fullName evidence="8">Uncharacterized protein</fullName>
    </submittedName>
</protein>
<dbReference type="Gene3D" id="1.10.1790.10">
    <property type="entry name" value="PRD domain"/>
    <property type="match status" value="2"/>
</dbReference>
<dbReference type="InterPro" id="IPR036634">
    <property type="entry name" value="PRD_sf"/>
</dbReference>
<dbReference type="SUPFAM" id="SSF63520">
    <property type="entry name" value="PTS-regulatory domain, PRD"/>
    <property type="match status" value="2"/>
</dbReference>